<accession>U4TL27</accession>
<organism evidence="1 2">
    <name type="scientific">Schleiferilactobacillus shenzhenensis LY-73</name>
    <dbReference type="NCBI Taxonomy" id="1231336"/>
    <lineage>
        <taxon>Bacteria</taxon>
        <taxon>Bacillati</taxon>
        <taxon>Bacillota</taxon>
        <taxon>Bacilli</taxon>
        <taxon>Lactobacillales</taxon>
        <taxon>Lactobacillaceae</taxon>
        <taxon>Schleiferilactobacillus</taxon>
    </lineage>
</organism>
<name>U4TL27_9LACO</name>
<protein>
    <submittedName>
        <fullName evidence="1">Uncharacterized protein</fullName>
    </submittedName>
</protein>
<sequence>MSFKSYLDFGQKLVTNDYRNIVTLILADGDERCHDKSLDTMIRLS</sequence>
<gene>
    <name evidence="1" type="ORF">L248_0493</name>
</gene>
<dbReference type="EMBL" id="KI271591">
    <property type="protein sequence ID" value="ERL64889.1"/>
    <property type="molecule type" value="Genomic_DNA"/>
</dbReference>
<evidence type="ECO:0000313" key="1">
    <source>
        <dbReference type="EMBL" id="ERL64889.1"/>
    </source>
</evidence>
<dbReference type="Proteomes" id="UP000030647">
    <property type="component" value="Unassembled WGS sequence"/>
</dbReference>
<dbReference type="HOGENOM" id="CLU_3201438_0_0_9"/>
<proteinExistence type="predicted"/>
<evidence type="ECO:0000313" key="2">
    <source>
        <dbReference type="Proteomes" id="UP000030647"/>
    </source>
</evidence>
<keyword evidence="2" id="KW-1185">Reference proteome</keyword>
<reference evidence="2" key="1">
    <citation type="journal article" date="2013" name="Genome Announc.">
        <title>Whole-Genome Sequencing of Lactobacillus shenzhenensis Strain LY-73T.</title>
        <authorList>
            <person name="Lin Z."/>
            <person name="Liu Z."/>
            <person name="Yang R."/>
            <person name="Zou Y."/>
            <person name="Wan D."/>
            <person name="Chen J."/>
            <person name="Guo M."/>
            <person name="Zhao J."/>
            <person name="Fang C."/>
            <person name="Yang R."/>
            <person name="Liu F."/>
        </authorList>
    </citation>
    <scope>NUCLEOTIDE SEQUENCE [LARGE SCALE GENOMIC DNA]</scope>
    <source>
        <strain evidence="2">LY-73</strain>
    </source>
</reference>
<dbReference type="AlphaFoldDB" id="U4TL27"/>
<dbReference type="STRING" id="1231336.L248_0493"/>